<sequence length="522" mass="58415">MKFLSTFFLFTFFISTSLLAQKKKLGPVNTYRNPVIAGDFADPSVIRVGDTYYAAGTSSEWGPAYPIYSSTNLTDWQYLGPVFNEIPAWTMGSFWAPELFYYKDTYYCYYTARRKSDKQSFIGVATTKDLKKGFTDHGIIIEWTSEAIDAYVVEDKGKLYITWKAYGLDKGRAIELLGAELSADGLKVVGKEFTIIKANTNDWEGGGAEGQSIFKRGKYWYMLYSGNSCCGSKCNYMVGMARAEKLQGPWEKYAGNPVLVSDDTWKCPGHGTVVTTPDKRYFYLHHAYSAADFTFVGRQGVLSELVWNDKTHWPVFRYGSATPAQAEAPAGTSFANFSGFNLDFAVAQPNIRWIYDVRQPEPVYAVQDGALRIENKTPGQTSNFVGFNLKKSSYTFTADVVSKNDLTQSIVIYGDADNALGYGVRGNTVELWQIKDGTFSTLKTQQIPAQQKAITLKLQSHNGRFYEFSWEVKGQKPDAANKAVQTDTLWLPRWDRAARVGVNVAGTATGKGEIRALEMKYN</sequence>
<feature type="chain" id="PRO_5045733472" evidence="5">
    <location>
        <begin position="21"/>
        <end position="522"/>
    </location>
</feature>
<dbReference type="RefSeq" id="WP_340240116.1">
    <property type="nucleotide sequence ID" value="NZ_JBBEWC010000018.1"/>
</dbReference>
<dbReference type="Pfam" id="PF04616">
    <property type="entry name" value="Glyco_hydro_43"/>
    <property type="match status" value="1"/>
</dbReference>
<dbReference type="Gene3D" id="2.115.10.20">
    <property type="entry name" value="Glycosyl hydrolase domain, family 43"/>
    <property type="match status" value="1"/>
</dbReference>
<evidence type="ECO:0000256" key="5">
    <source>
        <dbReference type="SAM" id="SignalP"/>
    </source>
</evidence>
<comment type="caution">
    <text evidence="6">The sequence shown here is derived from an EMBL/GenBank/DDBJ whole genome shotgun (WGS) entry which is preliminary data.</text>
</comment>
<keyword evidence="7" id="KW-1185">Reference proteome</keyword>
<dbReference type="CDD" id="cd08999">
    <property type="entry name" value="GH43_ABN-like"/>
    <property type="match status" value="1"/>
</dbReference>
<dbReference type="SUPFAM" id="SSF75005">
    <property type="entry name" value="Arabinanase/levansucrase/invertase"/>
    <property type="match status" value="1"/>
</dbReference>
<dbReference type="PANTHER" id="PTHR42812">
    <property type="entry name" value="BETA-XYLOSIDASE"/>
    <property type="match status" value="1"/>
</dbReference>
<dbReference type="Proteomes" id="UP001597510">
    <property type="component" value="Unassembled WGS sequence"/>
</dbReference>
<evidence type="ECO:0000256" key="2">
    <source>
        <dbReference type="ARBA" id="ARBA00022801"/>
    </source>
</evidence>
<dbReference type="EMBL" id="JBHULC010000027">
    <property type="protein sequence ID" value="MFD2523020.1"/>
    <property type="molecule type" value="Genomic_DNA"/>
</dbReference>
<dbReference type="InterPro" id="IPR051795">
    <property type="entry name" value="Glycosyl_Hydrlase_43"/>
</dbReference>
<reference evidence="7" key="1">
    <citation type="journal article" date="2019" name="Int. J. Syst. Evol. Microbiol.">
        <title>The Global Catalogue of Microorganisms (GCM) 10K type strain sequencing project: providing services to taxonomists for standard genome sequencing and annotation.</title>
        <authorList>
            <consortium name="The Broad Institute Genomics Platform"/>
            <consortium name="The Broad Institute Genome Sequencing Center for Infectious Disease"/>
            <person name="Wu L."/>
            <person name="Ma J."/>
        </authorList>
    </citation>
    <scope>NUCLEOTIDE SEQUENCE [LARGE SCALE GENOMIC DNA]</scope>
    <source>
        <strain evidence="7">KCTC 52344</strain>
    </source>
</reference>
<dbReference type="InterPro" id="IPR023296">
    <property type="entry name" value="Glyco_hydro_beta-prop_sf"/>
</dbReference>
<dbReference type="GO" id="GO:0016787">
    <property type="term" value="F:hydrolase activity"/>
    <property type="evidence" value="ECO:0007669"/>
    <property type="project" value="UniProtKB-KW"/>
</dbReference>
<keyword evidence="3 4" id="KW-0326">Glycosidase</keyword>
<evidence type="ECO:0000313" key="6">
    <source>
        <dbReference type="EMBL" id="MFD2523020.1"/>
    </source>
</evidence>
<dbReference type="PANTHER" id="PTHR42812:SF5">
    <property type="entry name" value="ENDO-ARABINASE"/>
    <property type="match status" value="1"/>
</dbReference>
<name>A0ABW5JBS5_9BACT</name>
<accession>A0ABW5JBS5</accession>
<proteinExistence type="inferred from homology"/>
<keyword evidence="5" id="KW-0732">Signal</keyword>
<gene>
    <name evidence="6" type="ORF">ACFSR2_19140</name>
</gene>
<organism evidence="6 7">
    <name type="scientific">Emticicia soli</name>
    <dbReference type="NCBI Taxonomy" id="2027878"/>
    <lineage>
        <taxon>Bacteria</taxon>
        <taxon>Pseudomonadati</taxon>
        <taxon>Bacteroidota</taxon>
        <taxon>Cytophagia</taxon>
        <taxon>Cytophagales</taxon>
        <taxon>Leadbetterellaceae</taxon>
        <taxon>Emticicia</taxon>
    </lineage>
</organism>
<keyword evidence="2 4" id="KW-0378">Hydrolase</keyword>
<evidence type="ECO:0000313" key="7">
    <source>
        <dbReference type="Proteomes" id="UP001597510"/>
    </source>
</evidence>
<evidence type="ECO:0000256" key="3">
    <source>
        <dbReference type="ARBA" id="ARBA00023295"/>
    </source>
</evidence>
<protein>
    <submittedName>
        <fullName evidence="6">Glycoside hydrolase family 43 protein</fullName>
    </submittedName>
</protein>
<dbReference type="InterPro" id="IPR006710">
    <property type="entry name" value="Glyco_hydro_43"/>
</dbReference>
<feature type="signal peptide" evidence="5">
    <location>
        <begin position="1"/>
        <end position="20"/>
    </location>
</feature>
<evidence type="ECO:0000256" key="4">
    <source>
        <dbReference type="RuleBase" id="RU361187"/>
    </source>
</evidence>
<evidence type="ECO:0000256" key="1">
    <source>
        <dbReference type="ARBA" id="ARBA00009865"/>
    </source>
</evidence>
<comment type="similarity">
    <text evidence="1 4">Belongs to the glycosyl hydrolase 43 family.</text>
</comment>